<keyword evidence="6 16" id="KW-0820">tRNA-binding</keyword>
<keyword evidence="13 16" id="KW-0648">Protein biosynthesis</keyword>
<dbReference type="PANTHER" id="PTHR45765:SF1">
    <property type="entry name" value="METHIONINE--TRNA LIGASE, CYTOPLASMIC"/>
    <property type="match status" value="1"/>
</dbReference>
<dbReference type="EC" id="6.1.1.10" evidence="16"/>
<comment type="caution">
    <text evidence="18">The sequence shown here is derived from an EMBL/GenBank/DDBJ whole genome shotgun (WGS) entry which is preliminary data.</text>
</comment>
<comment type="subunit">
    <text evidence="4 16">Homodimer.</text>
</comment>
<evidence type="ECO:0000256" key="2">
    <source>
        <dbReference type="ARBA" id="ARBA00004496"/>
    </source>
</evidence>
<dbReference type="InterPro" id="IPR041872">
    <property type="entry name" value="Anticodon_Met"/>
</dbReference>
<protein>
    <recommendedName>
        <fullName evidence="16">Methionine--tRNA ligase</fullName>
        <ecNumber evidence="16">6.1.1.10</ecNumber>
    </recommendedName>
    <alternativeName>
        <fullName evidence="16">Methionyl-tRNA synthetase</fullName>
        <shortName evidence="16">MetRS</shortName>
    </alternativeName>
</protein>
<evidence type="ECO:0000259" key="17">
    <source>
        <dbReference type="PROSITE" id="PS50886"/>
    </source>
</evidence>
<sequence length="675" mass="76051">MSQVAKKLLVTCALPYANGPIHLGHMLEHIQADIWVRFQRMRGKEVHFICADDAHGTPVMLKAQQMDIAPEEMIAAVNQEHHQDFTGFSVSYDNYHSTHSKENQELSTKIYLELKKNGHIKNRTISQLYDPEKGMFLPDRFVKGNCPKCKAEDQYGDNCEVCGSTYSPTELINPRSAVSGATPEMRETEHFFFDLPAFSNMLQAWTRSGALQEQVANKMQEWFESGLQQWDITRDAPYFGFEVPDAPGKYFYVWLDAPIGYMGSFQNLCDKRGNLSFDDFWAKDSTADLYHFIGKDIVYFHSLFWPAMLEGSGYRKPTNLFVHGYVTVNGAKMSKSRGTFIKASTYLDHLDADCLRYYYAAKLSSRIDDIDLNLEDFVQRVNSDIVNKVVNLASRNAGFINKRFSGKLADKLADPALYQKFIDGAKVIEEEFNNREFSKAIREIMALADLANRYVDEQAPWVVAKEEGRDADLQAICSMGINLFRVLMTFLKPVLPSLAERAEAFLNTELTWNGIEQPLLDHQVAAFKALFNRMDMDKVNAMVAVSKENINTPQKVSGPLADDPIQDTITFDDFAKVDMRIALIKQADFVEGSDKLLKLNLDLGGETRQVFSGIRSSYPDPKVLEGRLTVMVANLAPRKMRFGVSEGMVMAAGPGGKDIFLLSPDSGAQPGMQVK</sequence>
<dbReference type="InterPro" id="IPR012340">
    <property type="entry name" value="NA-bd_OB-fold"/>
</dbReference>
<evidence type="ECO:0000313" key="19">
    <source>
        <dbReference type="Proteomes" id="UP000591844"/>
    </source>
</evidence>
<keyword evidence="12 16" id="KW-0694">RNA-binding</keyword>
<dbReference type="InterPro" id="IPR023458">
    <property type="entry name" value="Met-tRNA_ligase_1"/>
</dbReference>
<dbReference type="NCBIfam" id="TIGR00399">
    <property type="entry name" value="metG_C_term"/>
    <property type="match status" value="1"/>
</dbReference>
<evidence type="ECO:0000256" key="9">
    <source>
        <dbReference type="ARBA" id="ARBA00022741"/>
    </source>
</evidence>
<dbReference type="Proteomes" id="UP000591844">
    <property type="component" value="Unassembled WGS sequence"/>
</dbReference>
<dbReference type="GO" id="GO:0005524">
    <property type="term" value="F:ATP binding"/>
    <property type="evidence" value="ECO:0007669"/>
    <property type="project" value="UniProtKB-UniRule"/>
</dbReference>
<evidence type="ECO:0000256" key="7">
    <source>
        <dbReference type="ARBA" id="ARBA00022598"/>
    </source>
</evidence>
<keyword evidence="19" id="KW-1185">Reference proteome</keyword>
<keyword evidence="11 16" id="KW-0067">ATP-binding</keyword>
<reference evidence="18 19" key="1">
    <citation type="submission" date="2018-02" db="EMBL/GenBank/DDBJ databases">
        <authorList>
            <person name="Machado R.A."/>
        </authorList>
    </citation>
    <scope>NUCLEOTIDE SEQUENCE [LARGE SCALE GENOMIC DNA]</scope>
    <source>
        <strain evidence="18 19">DSM 19724</strain>
    </source>
</reference>
<dbReference type="InterPro" id="IPR002547">
    <property type="entry name" value="tRNA-bd_dom"/>
</dbReference>
<comment type="function">
    <text evidence="1 16">Is required not only for elongation of protein synthesis but also for the initiation of all mRNA translation through initiator tRNA(fMet) aminoacylation.</text>
</comment>
<dbReference type="PROSITE" id="PS50886">
    <property type="entry name" value="TRBD"/>
    <property type="match status" value="1"/>
</dbReference>
<dbReference type="Gene3D" id="3.40.50.620">
    <property type="entry name" value="HUPs"/>
    <property type="match status" value="1"/>
</dbReference>
<dbReference type="Gene3D" id="2.40.50.140">
    <property type="entry name" value="Nucleic acid-binding proteins"/>
    <property type="match status" value="1"/>
</dbReference>
<dbReference type="GO" id="GO:0004825">
    <property type="term" value="F:methionine-tRNA ligase activity"/>
    <property type="evidence" value="ECO:0007669"/>
    <property type="project" value="UniProtKB-UniRule"/>
</dbReference>
<feature type="binding site" evidence="16">
    <location>
        <position position="149"/>
    </location>
    <ligand>
        <name>Zn(2+)</name>
        <dbReference type="ChEBI" id="CHEBI:29105"/>
    </ligand>
</feature>
<feature type="binding site" evidence="16">
    <location>
        <position position="335"/>
    </location>
    <ligand>
        <name>ATP</name>
        <dbReference type="ChEBI" id="CHEBI:30616"/>
    </ligand>
</feature>
<dbReference type="InterPro" id="IPR009080">
    <property type="entry name" value="tRNAsynth_Ia_anticodon-bd"/>
</dbReference>
<evidence type="ECO:0000256" key="11">
    <source>
        <dbReference type="ARBA" id="ARBA00022840"/>
    </source>
</evidence>
<comment type="cofactor">
    <cofactor evidence="16">
        <name>Zn(2+)</name>
        <dbReference type="ChEBI" id="CHEBI:29105"/>
    </cofactor>
    <text evidence="16">Binds 1 zinc ion per subunit.</text>
</comment>
<dbReference type="FunFam" id="2.40.50.140:FF:000042">
    <property type="entry name" value="Methionine--tRNA ligase"/>
    <property type="match status" value="1"/>
</dbReference>
<comment type="subcellular location">
    <subcellularLocation>
        <location evidence="2 16">Cytoplasm</location>
    </subcellularLocation>
</comment>
<dbReference type="SUPFAM" id="SSF57770">
    <property type="entry name" value="Methionyl-tRNA synthetase (MetRS), Zn-domain"/>
    <property type="match status" value="1"/>
</dbReference>
<dbReference type="GO" id="GO:0006431">
    <property type="term" value="P:methionyl-tRNA aminoacylation"/>
    <property type="evidence" value="ECO:0007669"/>
    <property type="project" value="UniProtKB-UniRule"/>
</dbReference>
<evidence type="ECO:0000256" key="14">
    <source>
        <dbReference type="ARBA" id="ARBA00023146"/>
    </source>
</evidence>
<dbReference type="NCBIfam" id="TIGR00398">
    <property type="entry name" value="metG"/>
    <property type="match status" value="1"/>
</dbReference>
<evidence type="ECO:0000256" key="13">
    <source>
        <dbReference type="ARBA" id="ARBA00022917"/>
    </source>
</evidence>
<feature type="domain" description="TRNA-binding" evidence="17">
    <location>
        <begin position="573"/>
        <end position="675"/>
    </location>
</feature>
<dbReference type="HAMAP" id="MF_00098">
    <property type="entry name" value="Met_tRNA_synth_type1"/>
    <property type="match status" value="1"/>
</dbReference>
<dbReference type="InterPro" id="IPR001412">
    <property type="entry name" value="aa-tRNA-synth_I_CS"/>
</dbReference>
<dbReference type="Gene3D" id="1.10.730.10">
    <property type="entry name" value="Isoleucyl-tRNA Synthetase, Domain 1"/>
    <property type="match status" value="1"/>
</dbReference>
<dbReference type="Pfam" id="PF01588">
    <property type="entry name" value="tRNA_bind"/>
    <property type="match status" value="1"/>
</dbReference>
<evidence type="ECO:0000256" key="15">
    <source>
        <dbReference type="ARBA" id="ARBA00047364"/>
    </source>
</evidence>
<dbReference type="SUPFAM" id="SSF52374">
    <property type="entry name" value="Nucleotidylyl transferase"/>
    <property type="match status" value="1"/>
</dbReference>
<feature type="binding site" evidence="16">
    <location>
        <position position="146"/>
    </location>
    <ligand>
        <name>Zn(2+)</name>
        <dbReference type="ChEBI" id="CHEBI:29105"/>
    </ligand>
</feature>
<feature type="binding site" evidence="16">
    <location>
        <position position="162"/>
    </location>
    <ligand>
        <name>Zn(2+)</name>
        <dbReference type="ChEBI" id="CHEBI:29105"/>
    </ligand>
</feature>
<dbReference type="AlphaFoldDB" id="A0A7X5QC44"/>
<evidence type="ECO:0000256" key="4">
    <source>
        <dbReference type="ARBA" id="ARBA00011738"/>
    </source>
</evidence>
<keyword evidence="7 16" id="KW-0436">Ligase</keyword>
<dbReference type="PROSITE" id="PS00178">
    <property type="entry name" value="AA_TRNA_LIGASE_I"/>
    <property type="match status" value="1"/>
</dbReference>
<dbReference type="CDD" id="cd00814">
    <property type="entry name" value="MetRS_core"/>
    <property type="match status" value="1"/>
</dbReference>
<dbReference type="InterPro" id="IPR014729">
    <property type="entry name" value="Rossmann-like_a/b/a_fold"/>
</dbReference>
<keyword evidence="9 16" id="KW-0547">Nucleotide-binding</keyword>
<dbReference type="CDD" id="cd07957">
    <property type="entry name" value="Anticodon_Ia_Met"/>
    <property type="match status" value="1"/>
</dbReference>
<comment type="similarity">
    <text evidence="3 16">Belongs to the class-I aminoacyl-tRNA synthetase family. MetG type 1 subfamily.</text>
</comment>
<feature type="binding site" evidence="16">
    <location>
        <position position="159"/>
    </location>
    <ligand>
        <name>Zn(2+)</name>
        <dbReference type="ChEBI" id="CHEBI:29105"/>
    </ligand>
</feature>
<accession>A0A7X5QC44</accession>
<evidence type="ECO:0000313" key="18">
    <source>
        <dbReference type="EMBL" id="NHB91507.1"/>
    </source>
</evidence>
<evidence type="ECO:0000256" key="1">
    <source>
        <dbReference type="ARBA" id="ARBA00003314"/>
    </source>
</evidence>
<dbReference type="GO" id="GO:0005829">
    <property type="term" value="C:cytosol"/>
    <property type="evidence" value="ECO:0007669"/>
    <property type="project" value="TreeGrafter"/>
</dbReference>
<evidence type="ECO:0000256" key="10">
    <source>
        <dbReference type="ARBA" id="ARBA00022833"/>
    </source>
</evidence>
<evidence type="ECO:0000256" key="6">
    <source>
        <dbReference type="ARBA" id="ARBA00022555"/>
    </source>
</evidence>
<evidence type="ECO:0000256" key="16">
    <source>
        <dbReference type="HAMAP-Rule" id="MF_00098"/>
    </source>
</evidence>
<keyword evidence="5 16" id="KW-0963">Cytoplasm</keyword>
<dbReference type="SUPFAM" id="SSF50249">
    <property type="entry name" value="Nucleic acid-binding proteins"/>
    <property type="match status" value="1"/>
</dbReference>
<dbReference type="FunFam" id="1.10.730.10:FF:000005">
    <property type="entry name" value="Methionine--tRNA ligase"/>
    <property type="match status" value="1"/>
</dbReference>
<dbReference type="Pfam" id="PF19303">
    <property type="entry name" value="Anticodon_3"/>
    <property type="match status" value="1"/>
</dbReference>
<dbReference type="PANTHER" id="PTHR45765">
    <property type="entry name" value="METHIONINE--TRNA LIGASE"/>
    <property type="match status" value="1"/>
</dbReference>
<evidence type="ECO:0000256" key="8">
    <source>
        <dbReference type="ARBA" id="ARBA00022723"/>
    </source>
</evidence>
<dbReference type="InterPro" id="IPR015413">
    <property type="entry name" value="Methionyl/Leucyl_tRNA_Synth"/>
</dbReference>
<dbReference type="SUPFAM" id="SSF47323">
    <property type="entry name" value="Anticodon-binding domain of a subclass of class I aminoacyl-tRNA synthetases"/>
    <property type="match status" value="1"/>
</dbReference>
<feature type="short sequence motif" description="'HIGH' region" evidence="16">
    <location>
        <begin position="15"/>
        <end position="25"/>
    </location>
</feature>
<dbReference type="GO" id="GO:0046872">
    <property type="term" value="F:metal ion binding"/>
    <property type="evidence" value="ECO:0007669"/>
    <property type="project" value="UniProtKB-KW"/>
</dbReference>
<evidence type="ECO:0000256" key="5">
    <source>
        <dbReference type="ARBA" id="ARBA00022490"/>
    </source>
</evidence>
<dbReference type="Pfam" id="PF09334">
    <property type="entry name" value="tRNA-synt_1g"/>
    <property type="match status" value="1"/>
</dbReference>
<keyword evidence="8 16" id="KW-0479">Metal-binding</keyword>
<dbReference type="CDD" id="cd02800">
    <property type="entry name" value="tRNA_bind_EcMetRS_like"/>
    <property type="match status" value="1"/>
</dbReference>
<keyword evidence="10 16" id="KW-0862">Zinc</keyword>
<comment type="catalytic activity">
    <reaction evidence="15 16">
        <text>tRNA(Met) + L-methionine + ATP = L-methionyl-tRNA(Met) + AMP + diphosphate</text>
        <dbReference type="Rhea" id="RHEA:13481"/>
        <dbReference type="Rhea" id="RHEA-COMP:9667"/>
        <dbReference type="Rhea" id="RHEA-COMP:9698"/>
        <dbReference type="ChEBI" id="CHEBI:30616"/>
        <dbReference type="ChEBI" id="CHEBI:33019"/>
        <dbReference type="ChEBI" id="CHEBI:57844"/>
        <dbReference type="ChEBI" id="CHEBI:78442"/>
        <dbReference type="ChEBI" id="CHEBI:78530"/>
        <dbReference type="ChEBI" id="CHEBI:456215"/>
        <dbReference type="EC" id="6.1.1.10"/>
    </reaction>
</comment>
<dbReference type="Gene3D" id="2.20.28.20">
    <property type="entry name" value="Methionyl-tRNA synthetase, Zn-domain"/>
    <property type="match status" value="1"/>
</dbReference>
<name>A0A7X5QC44_9GAMM</name>
<keyword evidence="14 16" id="KW-0030">Aminoacyl-tRNA synthetase</keyword>
<dbReference type="InterPro" id="IPR033911">
    <property type="entry name" value="MetRS_core"/>
</dbReference>
<evidence type="ECO:0000256" key="3">
    <source>
        <dbReference type="ARBA" id="ARBA00008258"/>
    </source>
</evidence>
<dbReference type="EMBL" id="PUJW01000004">
    <property type="protein sequence ID" value="NHB91507.1"/>
    <property type="molecule type" value="Genomic_DNA"/>
</dbReference>
<evidence type="ECO:0000256" key="12">
    <source>
        <dbReference type="ARBA" id="ARBA00022884"/>
    </source>
</evidence>
<dbReference type="NCBIfam" id="NF001100">
    <property type="entry name" value="PRK00133.1"/>
    <property type="match status" value="1"/>
</dbReference>
<dbReference type="RefSeq" id="WP_166303130.1">
    <property type="nucleotide sequence ID" value="NZ_CAWPIB010000004.1"/>
</dbReference>
<dbReference type="FunFam" id="2.20.28.20:FF:000001">
    <property type="entry name" value="Methionine--tRNA ligase"/>
    <property type="match status" value="1"/>
</dbReference>
<dbReference type="InterPro" id="IPR014758">
    <property type="entry name" value="Met-tRNA_synth"/>
</dbReference>
<proteinExistence type="inferred from homology"/>
<feature type="short sequence motif" description="'KMSKS' region" evidence="16">
    <location>
        <begin position="332"/>
        <end position="336"/>
    </location>
</feature>
<organism evidence="18 19">
    <name type="scientific">Photorhabdus cinerea</name>
    <dbReference type="NCBI Taxonomy" id="471575"/>
    <lineage>
        <taxon>Bacteria</taxon>
        <taxon>Pseudomonadati</taxon>
        <taxon>Pseudomonadota</taxon>
        <taxon>Gammaproteobacteria</taxon>
        <taxon>Enterobacterales</taxon>
        <taxon>Morganellaceae</taxon>
        <taxon>Photorhabdus</taxon>
    </lineage>
</organism>
<dbReference type="PRINTS" id="PR01041">
    <property type="entry name" value="TRNASYNTHMET"/>
</dbReference>
<dbReference type="InterPro" id="IPR004495">
    <property type="entry name" value="Met-tRNA-synth_bsu_C"/>
</dbReference>
<dbReference type="GO" id="GO:0000049">
    <property type="term" value="F:tRNA binding"/>
    <property type="evidence" value="ECO:0007669"/>
    <property type="project" value="UniProtKB-UniRule"/>
</dbReference>
<gene>
    <name evidence="16 18" type="primary">metG</name>
    <name evidence="18" type="ORF">C5469_04865</name>
</gene>
<dbReference type="InterPro" id="IPR029038">
    <property type="entry name" value="MetRS_Zn"/>
</dbReference>